<gene>
    <name evidence="2" type="ORF">OXIME_001023</name>
</gene>
<evidence type="ECO:0000313" key="2">
    <source>
        <dbReference type="EMBL" id="WYY00453.1"/>
    </source>
</evidence>
<sequence length="54" mass="6181">MKSAALHDVDLLYFRILEILHHVASVYFTTVMRSSIVSLGTYAQKRIIRLSTKS</sequence>
<name>A0AAX4NH05_9ARCH</name>
<keyword evidence="1" id="KW-0472">Membrane</keyword>
<keyword evidence="3" id="KW-1185">Reference proteome</keyword>
<protein>
    <submittedName>
        <fullName evidence="2">Uncharacterized protein</fullName>
    </submittedName>
</protein>
<feature type="transmembrane region" description="Helical" evidence="1">
    <location>
        <begin position="20"/>
        <end position="43"/>
    </location>
</feature>
<dbReference type="KEGG" id="omr:OXIME_001023"/>
<reference evidence="2 3" key="1">
    <citation type="submission" date="2023-09" db="EMBL/GenBank/DDBJ databases">
        <authorList>
            <person name="Golyshina O.V."/>
            <person name="Lunev E.A."/>
            <person name="Bargiela R."/>
            <person name="Gaines M.C."/>
            <person name="Daum B."/>
            <person name="Bale N.J."/>
            <person name="Koenen M."/>
            <person name="Sinninghe Damst J.S."/>
            <person name="Yakimov M."/>
            <person name="Golyshin P.N."/>
        </authorList>
    </citation>
    <scope>NUCLEOTIDE SEQUENCE [LARGE SCALE GENOMIC DNA]</scope>
    <source>
        <strain evidence="2 3">M1</strain>
    </source>
</reference>
<accession>A0AAX4NH05</accession>
<dbReference type="AlphaFoldDB" id="A0AAX4NH05"/>
<dbReference type="EMBL" id="CP133772">
    <property type="protein sequence ID" value="WYY00453.1"/>
    <property type="molecule type" value="Genomic_DNA"/>
</dbReference>
<evidence type="ECO:0000313" key="3">
    <source>
        <dbReference type="Proteomes" id="UP001451606"/>
    </source>
</evidence>
<dbReference type="GeneID" id="95967759"/>
<dbReference type="RefSeq" id="WP_393970790.1">
    <property type="nucleotide sequence ID" value="NZ_CP133772.1"/>
</dbReference>
<keyword evidence="1" id="KW-0812">Transmembrane</keyword>
<organism evidence="2 3">
    <name type="scientific">Oxyplasma meridianum</name>
    <dbReference type="NCBI Taxonomy" id="3073602"/>
    <lineage>
        <taxon>Archaea</taxon>
        <taxon>Methanobacteriati</taxon>
        <taxon>Thermoplasmatota</taxon>
        <taxon>Thermoplasmata</taxon>
        <taxon>Thermoplasmatales</taxon>
        <taxon>Thermoplasmataceae</taxon>
        <taxon>Oxyplasma</taxon>
    </lineage>
</organism>
<evidence type="ECO:0000256" key="1">
    <source>
        <dbReference type="SAM" id="Phobius"/>
    </source>
</evidence>
<dbReference type="Proteomes" id="UP001451606">
    <property type="component" value="Chromosome"/>
</dbReference>
<keyword evidence="1" id="KW-1133">Transmembrane helix</keyword>
<proteinExistence type="predicted"/>